<dbReference type="Gene3D" id="2.60.120.10">
    <property type="entry name" value="Jelly Rolls"/>
    <property type="match status" value="1"/>
</dbReference>
<dbReference type="InterPro" id="IPR050818">
    <property type="entry name" value="KCNH_animal-type"/>
</dbReference>
<keyword evidence="2" id="KW-0812">Transmembrane</keyword>
<dbReference type="SUPFAM" id="SSF51206">
    <property type="entry name" value="cAMP-binding domain-like"/>
    <property type="match status" value="1"/>
</dbReference>
<dbReference type="EMBL" id="HBGE01083769">
    <property type="protein sequence ID" value="CAD9173179.1"/>
    <property type="molecule type" value="Transcribed_RNA"/>
</dbReference>
<feature type="compositionally biased region" description="Acidic residues" evidence="1">
    <location>
        <begin position="284"/>
        <end position="295"/>
    </location>
</feature>
<feature type="transmembrane region" description="Helical" evidence="2">
    <location>
        <begin position="12"/>
        <end position="39"/>
    </location>
</feature>
<dbReference type="PANTHER" id="PTHR10217:SF435">
    <property type="entry name" value="POTASSIUM VOLTAGE-GATED CHANNEL PROTEIN EAG"/>
    <property type="match status" value="1"/>
</dbReference>
<organism evidence="3">
    <name type="scientific">Alexandrium catenella</name>
    <name type="common">Red tide dinoflagellate</name>
    <name type="synonym">Gonyaulax catenella</name>
    <dbReference type="NCBI Taxonomy" id="2925"/>
    <lineage>
        <taxon>Eukaryota</taxon>
        <taxon>Sar</taxon>
        <taxon>Alveolata</taxon>
        <taxon>Dinophyceae</taxon>
        <taxon>Gonyaulacales</taxon>
        <taxon>Pyrocystaceae</taxon>
        <taxon>Alexandrium</taxon>
    </lineage>
</organism>
<evidence type="ECO:0000256" key="2">
    <source>
        <dbReference type="SAM" id="Phobius"/>
    </source>
</evidence>
<gene>
    <name evidence="3" type="ORF">ACAT0790_LOCUS49948</name>
</gene>
<name>A0A7S1RR69_ALECA</name>
<dbReference type="InterPro" id="IPR014710">
    <property type="entry name" value="RmlC-like_jellyroll"/>
</dbReference>
<reference evidence="3" key="1">
    <citation type="submission" date="2021-01" db="EMBL/GenBank/DDBJ databases">
        <authorList>
            <person name="Corre E."/>
            <person name="Pelletier E."/>
            <person name="Niang G."/>
            <person name="Scheremetjew M."/>
            <person name="Finn R."/>
            <person name="Kale V."/>
            <person name="Holt S."/>
            <person name="Cochrane G."/>
            <person name="Meng A."/>
            <person name="Brown T."/>
            <person name="Cohen L."/>
        </authorList>
    </citation>
    <scope>NUCLEOTIDE SEQUENCE</scope>
    <source>
        <strain evidence="3">OF101</strain>
    </source>
</reference>
<dbReference type="PANTHER" id="PTHR10217">
    <property type="entry name" value="VOLTAGE AND LIGAND GATED POTASSIUM CHANNEL"/>
    <property type="match status" value="1"/>
</dbReference>
<proteinExistence type="predicted"/>
<keyword evidence="2" id="KW-0472">Membrane</keyword>
<protein>
    <recommendedName>
        <fullName evidence="4">Cyclic nucleotide-binding domain-containing protein</fullName>
    </recommendedName>
</protein>
<dbReference type="InterPro" id="IPR018490">
    <property type="entry name" value="cNMP-bd_dom_sf"/>
</dbReference>
<dbReference type="GO" id="GO:0005886">
    <property type="term" value="C:plasma membrane"/>
    <property type="evidence" value="ECO:0007669"/>
    <property type="project" value="TreeGrafter"/>
</dbReference>
<keyword evidence="2" id="KW-1133">Transmembrane helix</keyword>
<feature type="compositionally biased region" description="Polar residues" evidence="1">
    <location>
        <begin position="329"/>
        <end position="339"/>
    </location>
</feature>
<sequence>MDVVPRNILERIYSIIVLLFAMVAFSSIVGTVTSSMTIIRSMKNDRQKQFWLLRRFLKQKNVSMDLTVRMTRFLDHQQVKQQKLIQVGKVVFLQQLSDQLARELAFEMFEPLLHQHPFFRFLSHEMKAVAARICQMALKLMQVATDDTVFNVGEEANKAFVIKSGDFVYTHISEGILEPAPKEKEWLAEVAIWTRWRYRGKLAALRPGELLQVEAARYAEAMSIHPKPVALGRVYGHKLVTLVNCQPPSLRTDVLRDDEFYNSAVFTVGKRASAMDAKFDVWDEENDEDGEEEEDKTAAEHLNGTDADEDAASEGGKAKRRAKEEDAQSPRTWTRSPFASSPWGMLCSRRFFAGVCFHPCTSEQVHVQQAGPRSGSASLW</sequence>
<evidence type="ECO:0000256" key="1">
    <source>
        <dbReference type="SAM" id="MobiDB-lite"/>
    </source>
</evidence>
<evidence type="ECO:0000313" key="3">
    <source>
        <dbReference type="EMBL" id="CAD9173179.1"/>
    </source>
</evidence>
<dbReference type="AlphaFoldDB" id="A0A7S1RR69"/>
<dbReference type="GO" id="GO:0042391">
    <property type="term" value="P:regulation of membrane potential"/>
    <property type="evidence" value="ECO:0007669"/>
    <property type="project" value="TreeGrafter"/>
</dbReference>
<accession>A0A7S1RR69</accession>
<feature type="region of interest" description="Disordered" evidence="1">
    <location>
        <begin position="284"/>
        <end position="340"/>
    </location>
</feature>
<dbReference type="GO" id="GO:0005249">
    <property type="term" value="F:voltage-gated potassium channel activity"/>
    <property type="evidence" value="ECO:0007669"/>
    <property type="project" value="TreeGrafter"/>
</dbReference>
<evidence type="ECO:0008006" key="4">
    <source>
        <dbReference type="Google" id="ProtNLM"/>
    </source>
</evidence>